<feature type="coiled-coil region" evidence="1">
    <location>
        <begin position="7"/>
        <end position="34"/>
    </location>
</feature>
<sequence>MTNYQGHEQLRDDMAALSNAMSDLRLHIRALEVKYHDGCPALVDALAADFLRNLNEQYLTVYMRVLAFSDCFHD</sequence>
<geneLocation type="plasmid" evidence="2">
    <name>pM308-NDM1</name>
</geneLocation>
<proteinExistence type="predicted"/>
<protein>
    <submittedName>
        <fullName evidence="2">Putative cytoplasmic protein</fullName>
    </submittedName>
</protein>
<dbReference type="EMBL" id="AP018835">
    <property type="protein sequence ID" value="BBF83379.1"/>
    <property type="molecule type" value="Genomic_DNA"/>
</dbReference>
<dbReference type="AlphaFoldDB" id="A0A387K0R9"/>
<keyword evidence="1" id="KW-0175">Coiled coil</keyword>
<name>A0A387K0R9_9ENTR</name>
<dbReference type="RefSeq" id="WP_041907514.1">
    <property type="nucleotide sequence ID" value="NZ_AP018832.1"/>
</dbReference>
<evidence type="ECO:0000313" key="3">
    <source>
        <dbReference type="EMBL" id="BBF83379.1"/>
    </source>
</evidence>
<evidence type="ECO:0000256" key="1">
    <source>
        <dbReference type="SAM" id="Coils"/>
    </source>
</evidence>
<dbReference type="EMBL" id="AP018832">
    <property type="protein sequence ID" value="BBF83102.1"/>
    <property type="molecule type" value="Genomic_DNA"/>
</dbReference>
<geneLocation type="plasmid" evidence="3">
    <name>pM324-NDM1</name>
</geneLocation>
<reference evidence="2" key="1">
    <citation type="journal article" date="2019" name="Antimicrob. Agents Chemother.">
        <title>Spreading Patterns of NDM-Producing Enterobacteriaceae in Clinical and Environmental Settings in Yangon, Myanmar.</title>
        <authorList>
            <person name="Sugawara Y."/>
            <person name="Akeda Y."/>
            <person name="Hagiya H."/>
            <person name="Sakamoto N."/>
            <person name="Takeuchi D."/>
            <person name="Shanmugakani R.K."/>
            <person name="Motooka D."/>
            <person name="Nishi I."/>
            <person name="Zin K.N."/>
            <person name="Aye M.M."/>
            <person name="Myint T."/>
            <person name="Tomono K."/>
            <person name="Hamada S."/>
        </authorList>
    </citation>
    <scope>NUCLEOTIDE SEQUENCE</scope>
    <source>
        <strain evidence="2">M308</strain>
        <strain evidence="3">M324</strain>
        <plasmid evidence="2">pM308-NDM1</plasmid>
        <plasmid evidence="3">pM324-NDM1</plasmid>
    </source>
</reference>
<evidence type="ECO:0000313" key="2">
    <source>
        <dbReference type="EMBL" id="BBF83102.1"/>
    </source>
</evidence>
<keyword evidence="2" id="KW-0614">Plasmid</keyword>
<accession>A0A387K0R9</accession>
<organism evidence="2">
    <name type="scientific">Enterobacter hormaechei subsp. xiangfangensis</name>
    <dbReference type="NCBI Taxonomy" id="1296536"/>
    <lineage>
        <taxon>Bacteria</taxon>
        <taxon>Pseudomonadati</taxon>
        <taxon>Pseudomonadota</taxon>
        <taxon>Gammaproteobacteria</taxon>
        <taxon>Enterobacterales</taxon>
        <taxon>Enterobacteriaceae</taxon>
        <taxon>Enterobacter</taxon>
        <taxon>Enterobacter cloacae complex</taxon>
    </lineage>
</organism>